<dbReference type="AlphaFoldDB" id="A0A484MIN8"/>
<feature type="region of interest" description="Disordered" evidence="4">
    <location>
        <begin position="768"/>
        <end position="808"/>
    </location>
</feature>
<dbReference type="PANTHER" id="PTHR47759:SF2">
    <property type="entry name" value="TRIGLYCERIDE LIPASE"/>
    <property type="match status" value="1"/>
</dbReference>
<dbReference type="InterPro" id="IPR004009">
    <property type="entry name" value="SH3_Myosin"/>
</dbReference>
<keyword evidence="1" id="KW-0547">Nucleotide-binding</keyword>
<dbReference type="GO" id="GO:0003774">
    <property type="term" value="F:cytoskeletal motor activity"/>
    <property type="evidence" value="ECO:0007669"/>
    <property type="project" value="InterPro"/>
</dbReference>
<name>A0A484MIN8_9ASTE</name>
<evidence type="ECO:0000313" key="6">
    <source>
        <dbReference type="EMBL" id="VFQ88700.1"/>
    </source>
</evidence>
<keyword evidence="7" id="KW-1185">Reference proteome</keyword>
<keyword evidence="3" id="KW-0175">Coiled coil</keyword>
<dbReference type="Pfam" id="PF02736">
    <property type="entry name" value="Myosin_N"/>
    <property type="match status" value="1"/>
</dbReference>
<evidence type="ECO:0000256" key="4">
    <source>
        <dbReference type="SAM" id="MobiDB-lite"/>
    </source>
</evidence>
<evidence type="ECO:0000256" key="2">
    <source>
        <dbReference type="ARBA" id="ARBA00022840"/>
    </source>
</evidence>
<dbReference type="Proteomes" id="UP000595140">
    <property type="component" value="Unassembled WGS sequence"/>
</dbReference>
<accession>A0A484MIN8</accession>
<organism evidence="6 7">
    <name type="scientific">Cuscuta campestris</name>
    <dbReference type="NCBI Taxonomy" id="132261"/>
    <lineage>
        <taxon>Eukaryota</taxon>
        <taxon>Viridiplantae</taxon>
        <taxon>Streptophyta</taxon>
        <taxon>Embryophyta</taxon>
        <taxon>Tracheophyta</taxon>
        <taxon>Spermatophyta</taxon>
        <taxon>Magnoliopsida</taxon>
        <taxon>eudicotyledons</taxon>
        <taxon>Gunneridae</taxon>
        <taxon>Pentapetalae</taxon>
        <taxon>asterids</taxon>
        <taxon>lamiids</taxon>
        <taxon>Solanales</taxon>
        <taxon>Convolvulaceae</taxon>
        <taxon>Cuscuteae</taxon>
        <taxon>Cuscuta</taxon>
        <taxon>Cuscuta subgen. Grammica</taxon>
        <taxon>Cuscuta sect. Cleistogrammica</taxon>
    </lineage>
</organism>
<dbReference type="PROSITE" id="PS51844">
    <property type="entry name" value="SH3_LIKE"/>
    <property type="match status" value="1"/>
</dbReference>
<dbReference type="EMBL" id="OOIL02003625">
    <property type="protein sequence ID" value="VFQ88700.1"/>
    <property type="molecule type" value="Genomic_DNA"/>
</dbReference>
<evidence type="ECO:0000259" key="5">
    <source>
        <dbReference type="PROSITE" id="PS51844"/>
    </source>
</evidence>
<gene>
    <name evidence="6" type="ORF">CCAM_LOCUS30476</name>
</gene>
<feature type="coiled-coil region" evidence="3">
    <location>
        <begin position="306"/>
        <end position="375"/>
    </location>
</feature>
<dbReference type="GO" id="GO:0016459">
    <property type="term" value="C:myosin complex"/>
    <property type="evidence" value="ECO:0007669"/>
    <property type="project" value="InterPro"/>
</dbReference>
<protein>
    <recommendedName>
        <fullName evidence="5">Myosin N-terminal SH3-like domain-containing protein</fullName>
    </recommendedName>
</protein>
<dbReference type="GO" id="GO:0005524">
    <property type="term" value="F:ATP binding"/>
    <property type="evidence" value="ECO:0007669"/>
    <property type="project" value="UniProtKB-KW"/>
</dbReference>
<dbReference type="PANTHER" id="PTHR47759">
    <property type="entry name" value="OS04G0509100 PROTEIN"/>
    <property type="match status" value="1"/>
</dbReference>
<feature type="coiled-coil region" evidence="3">
    <location>
        <begin position="1"/>
        <end position="251"/>
    </location>
</feature>
<sequence length="808" mass="92787">MREHKKAKEAARIEEAQTEELVKLQSTLEEIRFQIKEANEMLMREREKAKENVELVEAKTEEHVKLQSDLEELRLQFQETKELLMREQRKAKETAEIGEAKTEEHVKLQTDLEEMRLQLQETKELLMREHRKAKETAEIGEAKTEENVKLLSALEEMRLQLQETKDLLVREQDRTKETTEIEESKTEEQLKLQLTLEETRLQFQETKELLMREQEKAKEIEDMEQAKTEENVRLRAALEEMRLQFQETKELLMKKCEKGKDSTAGAFVVQEAQVIDLEMVNKLVTENEILKVPAAQDIKFIDHEIVNKLTAENMQLKASVSSLEKKIEETEKKYEETTKLSEERLKQAMDAESKMIELKTDMQRIKEKLSDIETKDHIHRKQTLLNSQSKRMLGHFTLGNQPSENGHQFMKDPQAAKALKPFGTLSLRRSQIDRQRESVDILFKCIKEDLGFSEGKPVAAFTSVSSVVVGTHVWVEDPEVAWIDGEVVEINGGDITVNCTSAAIGMGSGGKLQIEIKYKSFDKVEERKWWHIPIITELLEKNARIEGKRMKYLWVILVSLMGCVFDEKGWGLNPERIGGDFKHEVQVHSGFLSAYDSKKGISLKATKETVEEVSSDDDNEFGLIIKKFHKFMKKEFEQKGRKHDGPPKCYGCGEIGHIKPRFPKAKHGNDKPGFKKQRAYISWGGDSGDESTDQEGEEAANLCLMVHEDQTDDIQETSTQSSVNFSLFTVNRCTASQIAGELQPLTTSNLASFVAHANRPHCRPQFSFAGHPPHALRQEDTLTREDRTTVPAEEKRHAKGLKTMTRKN</sequence>
<keyword evidence="2" id="KW-0067">ATP-binding</keyword>
<dbReference type="OrthoDB" id="1750044at2759"/>
<feature type="domain" description="Myosin N-terminal SH3-like" evidence="5">
    <location>
        <begin position="468"/>
        <end position="526"/>
    </location>
</feature>
<feature type="compositionally biased region" description="Basic residues" evidence="4">
    <location>
        <begin position="797"/>
        <end position="808"/>
    </location>
</feature>
<feature type="compositionally biased region" description="Basic and acidic residues" evidence="4">
    <location>
        <begin position="776"/>
        <end position="796"/>
    </location>
</feature>
<reference evidence="6 7" key="1">
    <citation type="submission" date="2018-04" db="EMBL/GenBank/DDBJ databases">
        <authorList>
            <person name="Vogel A."/>
        </authorList>
    </citation>
    <scope>NUCLEOTIDE SEQUENCE [LARGE SCALE GENOMIC DNA]</scope>
</reference>
<proteinExistence type="predicted"/>
<evidence type="ECO:0000256" key="3">
    <source>
        <dbReference type="SAM" id="Coils"/>
    </source>
</evidence>
<evidence type="ECO:0000256" key="1">
    <source>
        <dbReference type="ARBA" id="ARBA00022741"/>
    </source>
</evidence>
<evidence type="ECO:0000313" key="7">
    <source>
        <dbReference type="Proteomes" id="UP000595140"/>
    </source>
</evidence>